<dbReference type="Pfam" id="PF14092">
    <property type="entry name" value="DUF4270"/>
    <property type="match status" value="1"/>
</dbReference>
<proteinExistence type="predicted"/>
<evidence type="ECO:0000313" key="3">
    <source>
        <dbReference type="Proteomes" id="UP001595792"/>
    </source>
</evidence>
<evidence type="ECO:0000256" key="1">
    <source>
        <dbReference type="SAM" id="SignalP"/>
    </source>
</evidence>
<accession>A0ABV8NQF9</accession>
<dbReference type="PROSITE" id="PS51257">
    <property type="entry name" value="PROKAR_LIPOPROTEIN"/>
    <property type="match status" value="1"/>
</dbReference>
<dbReference type="Proteomes" id="UP001595792">
    <property type="component" value="Unassembled WGS sequence"/>
</dbReference>
<comment type="caution">
    <text evidence="2">The sequence shown here is derived from an EMBL/GenBank/DDBJ whole genome shotgun (WGS) entry which is preliminary data.</text>
</comment>
<dbReference type="EMBL" id="JBHSBY010000142">
    <property type="protein sequence ID" value="MFC4198689.1"/>
    <property type="molecule type" value="Genomic_DNA"/>
</dbReference>
<dbReference type="InterPro" id="IPR025366">
    <property type="entry name" value="DUF4270"/>
</dbReference>
<protein>
    <submittedName>
        <fullName evidence="2">DUF4270 family protein</fullName>
    </submittedName>
</protein>
<gene>
    <name evidence="2" type="ORF">ACFOUY_18430</name>
</gene>
<keyword evidence="1" id="KW-0732">Signal</keyword>
<dbReference type="RefSeq" id="WP_378962719.1">
    <property type="nucleotide sequence ID" value="NZ_JBHRXC010000016.1"/>
</dbReference>
<feature type="chain" id="PRO_5046988923" evidence="1">
    <location>
        <begin position="22"/>
        <end position="477"/>
    </location>
</feature>
<keyword evidence="3" id="KW-1185">Reference proteome</keyword>
<feature type="signal peptide" evidence="1">
    <location>
        <begin position="1"/>
        <end position="21"/>
    </location>
</feature>
<name>A0ABV8NQF9_9SPHI</name>
<organism evidence="2 3">
    <name type="scientific">Pedobacter jamesrossensis</name>
    <dbReference type="NCBI Taxonomy" id="1908238"/>
    <lineage>
        <taxon>Bacteria</taxon>
        <taxon>Pseudomonadati</taxon>
        <taxon>Bacteroidota</taxon>
        <taxon>Sphingobacteriia</taxon>
        <taxon>Sphingobacteriales</taxon>
        <taxon>Sphingobacteriaceae</taxon>
        <taxon>Pedobacter</taxon>
    </lineage>
</organism>
<reference evidence="3" key="1">
    <citation type="journal article" date="2019" name="Int. J. Syst. Evol. Microbiol.">
        <title>The Global Catalogue of Microorganisms (GCM) 10K type strain sequencing project: providing services to taxonomists for standard genome sequencing and annotation.</title>
        <authorList>
            <consortium name="The Broad Institute Genomics Platform"/>
            <consortium name="The Broad Institute Genome Sequencing Center for Infectious Disease"/>
            <person name="Wu L."/>
            <person name="Ma J."/>
        </authorList>
    </citation>
    <scope>NUCLEOTIDE SEQUENCE [LARGE SCALE GENOMIC DNA]</scope>
    <source>
        <strain evidence="3">CCM 8689</strain>
    </source>
</reference>
<sequence>MKFIKQDLLTLLIGLFLFASCKNTSNVGLDVDPNTAIQGTLVNDQLVTSQTLKEPDFNTAILSSHPIGYITDPTFGKTESSVGMTVWPTSVSYDFGTSPVLDSAVLVLNLGTQFYGDTTTSKYSIDVYQLSSTISKYNASDEIPHNSTLLGNFNSKIFPNTKIKVTDIVVGGKDTLRTVPAQIRIPLNKAFIQSTILSLPTTGTSTTDKFVQYFKGLYAEVNKSSSTGTGGIAFLDFASTNSYLQLVYKKTNTTNTIDTVSTNFPINTASGQIVTANIKHDYTGTAVKTQLDNPGPAASPTQYGVTYLQGLGGVRTKISFPTLKNFTTTYGKVVVNKAELVIDASSGTYANPFLPSQRLSLYRWDIANQEVNLPDHDQGSSTTGTAGDPRAKSDAVFGGYYDSLKNRYIFNVTAYVQDIIDGVIVDNGTFIAPTTLAATSADLGTSRRDLSASRTVIGTFGSTTNRLKLNIYYTKIN</sequence>
<evidence type="ECO:0000313" key="2">
    <source>
        <dbReference type="EMBL" id="MFC4198689.1"/>
    </source>
</evidence>